<protein>
    <submittedName>
        <fullName evidence="2">Endonuclease/Exonuclease/phosphatase family protein</fullName>
    </submittedName>
</protein>
<dbReference type="AlphaFoldDB" id="A0A1H7QR31"/>
<dbReference type="Gene3D" id="3.60.10.10">
    <property type="entry name" value="Endonuclease/exonuclease/phosphatase"/>
    <property type="match status" value="1"/>
</dbReference>
<keyword evidence="2" id="KW-0255">Endonuclease</keyword>
<name>A0A1H7QR31_9PROT</name>
<reference evidence="2 3" key="1">
    <citation type="submission" date="2016-10" db="EMBL/GenBank/DDBJ databases">
        <authorList>
            <person name="de Groot N.N."/>
        </authorList>
    </citation>
    <scope>NUCLEOTIDE SEQUENCE [LARGE SCALE GENOMIC DNA]</scope>
    <source>
        <strain evidence="2 3">Nv1</strain>
    </source>
</reference>
<keyword evidence="2" id="KW-0540">Nuclease</keyword>
<feature type="domain" description="Endonuclease/exonuclease/phosphatase" evidence="1">
    <location>
        <begin position="163"/>
        <end position="433"/>
    </location>
</feature>
<dbReference type="RefSeq" id="WP_090829356.1">
    <property type="nucleotide sequence ID" value="NZ_FOBH01000013.1"/>
</dbReference>
<evidence type="ECO:0000259" key="1">
    <source>
        <dbReference type="Pfam" id="PF03372"/>
    </source>
</evidence>
<dbReference type="OrthoDB" id="395856at2"/>
<dbReference type="GO" id="GO:0004527">
    <property type="term" value="F:exonuclease activity"/>
    <property type="evidence" value="ECO:0007669"/>
    <property type="project" value="UniProtKB-KW"/>
</dbReference>
<evidence type="ECO:0000313" key="3">
    <source>
        <dbReference type="Proteomes" id="UP000198620"/>
    </source>
</evidence>
<dbReference type="SUPFAM" id="SSF56219">
    <property type="entry name" value="DNase I-like"/>
    <property type="match status" value="1"/>
</dbReference>
<keyword evidence="3" id="KW-1185">Reference proteome</keyword>
<proteinExistence type="predicted"/>
<dbReference type="InterPro" id="IPR036691">
    <property type="entry name" value="Endo/exonu/phosph_ase_sf"/>
</dbReference>
<dbReference type="Proteomes" id="UP000198620">
    <property type="component" value="Unassembled WGS sequence"/>
</dbReference>
<dbReference type="STRING" id="1233.SAMN05216387_11321"/>
<keyword evidence="2" id="KW-0269">Exonuclease</keyword>
<organism evidence="2 3">
    <name type="scientific">Nitrosovibrio tenuis</name>
    <dbReference type="NCBI Taxonomy" id="1233"/>
    <lineage>
        <taxon>Bacteria</taxon>
        <taxon>Pseudomonadati</taxon>
        <taxon>Pseudomonadota</taxon>
        <taxon>Betaproteobacteria</taxon>
        <taxon>Nitrosomonadales</taxon>
        <taxon>Nitrosomonadaceae</taxon>
        <taxon>Nitrosovibrio</taxon>
    </lineage>
</organism>
<sequence>MISLGAFMHELFIPSSCIEHIRRISCFAAILLSGLPACAYTEEISPAQETSPTEIPVASSVPTPVGIAVFNMAWAGTIDDFKRHVEVCSAPEVDWCDSRVKISRGASHPTPEEEARAKKCQEAFIAAAGGFDTAMMIAPCNAYGKHPARAETVENYNLKLDGLRAAVEDLIQNEKIKVIAFQEVKSQETIERVLGKFAGQFDVCAAPHSAFQTVAFAWDKSIPAGANRCTTNRELALAENPGDKRAHRVRPGLALELVIGGSPVTFLNVHLKSGCANLKTAPGFPGHQLTDSEPACTVLNRQIPILEDWIEQIASQSPRFILLGDFNRRIDEEARARIPKAQVRADGSDPAGPNTRDEFGSVKSNYLWQEIADGSPSMYQVRLTSTEPGCTGFKGLDHIVISGPVRRAQAGAPRSSKIALVKSGRQSIATSDHCPRITILEF</sequence>
<dbReference type="EMBL" id="FOBH01000013">
    <property type="protein sequence ID" value="SEL50372.1"/>
    <property type="molecule type" value="Genomic_DNA"/>
</dbReference>
<dbReference type="InterPro" id="IPR005135">
    <property type="entry name" value="Endo/exonuclease/phosphatase"/>
</dbReference>
<gene>
    <name evidence="2" type="ORF">SAMN05216387_11321</name>
</gene>
<accession>A0A1H7QR31</accession>
<evidence type="ECO:0000313" key="2">
    <source>
        <dbReference type="EMBL" id="SEL50372.1"/>
    </source>
</evidence>
<keyword evidence="2" id="KW-0378">Hydrolase</keyword>
<dbReference type="GO" id="GO:0004519">
    <property type="term" value="F:endonuclease activity"/>
    <property type="evidence" value="ECO:0007669"/>
    <property type="project" value="UniProtKB-KW"/>
</dbReference>
<dbReference type="Pfam" id="PF03372">
    <property type="entry name" value="Exo_endo_phos"/>
    <property type="match status" value="1"/>
</dbReference>